<comment type="caution">
    <text evidence="1">The sequence shown here is derived from an EMBL/GenBank/DDBJ whole genome shotgun (WGS) entry which is preliminary data.</text>
</comment>
<dbReference type="Pfam" id="PF11165">
    <property type="entry name" value="DUF2949"/>
    <property type="match status" value="1"/>
</dbReference>
<gene>
    <name evidence="1" type="ORF">QQ91_012925</name>
</gene>
<proteinExistence type="predicted"/>
<sequence>MSRNRIEQLVNFVQQEFGLARAEVLTALHHKESASQLPLILWQYGFITVQQLDRLFDWLAGAQLRSIDG</sequence>
<reference evidence="1" key="2">
    <citation type="journal article" date="2015" name="Genome Announc.">
        <title>Draft Genome Sequence of Filamentous Marine Cyanobacterium Lyngbya confervoides Strain BDU141951.</title>
        <authorList>
            <person name="Chandrababunaidu M.M."/>
            <person name="Sen D."/>
            <person name="Tripathy S."/>
        </authorList>
    </citation>
    <scope>NUCLEOTIDE SEQUENCE</scope>
    <source>
        <strain evidence="1">BDU141951</strain>
    </source>
</reference>
<reference evidence="1" key="3">
    <citation type="submission" date="2020-02" db="EMBL/GenBank/DDBJ databases">
        <authorList>
            <person name="Sarangi A.N."/>
            <person name="Ghosh S."/>
            <person name="Mukherjee M."/>
            <person name="Tripathy S."/>
        </authorList>
    </citation>
    <scope>NUCLEOTIDE SEQUENCE</scope>
    <source>
        <strain evidence="1">BDU141951</strain>
    </source>
</reference>
<organism evidence="1">
    <name type="scientific">Lyngbya confervoides BDU141951</name>
    <dbReference type="NCBI Taxonomy" id="1574623"/>
    <lineage>
        <taxon>Bacteria</taxon>
        <taxon>Bacillati</taxon>
        <taxon>Cyanobacteriota</taxon>
        <taxon>Cyanophyceae</taxon>
        <taxon>Oscillatoriophycideae</taxon>
        <taxon>Oscillatoriales</taxon>
        <taxon>Microcoleaceae</taxon>
        <taxon>Lyngbya</taxon>
    </lineage>
</organism>
<name>A0A0C1V6Z3_9CYAN</name>
<dbReference type="AlphaFoldDB" id="A0A0C1V6Z3"/>
<accession>A0A0C1V6Z3</accession>
<evidence type="ECO:0000313" key="1">
    <source>
        <dbReference type="EMBL" id="NEV68018.1"/>
    </source>
</evidence>
<protein>
    <submittedName>
        <fullName evidence="1">DUF2949 domain-containing protein</fullName>
    </submittedName>
</protein>
<dbReference type="EMBL" id="JTHE02000003">
    <property type="protein sequence ID" value="NEV68018.1"/>
    <property type="molecule type" value="Genomic_DNA"/>
</dbReference>
<dbReference type="InterPro" id="IPR021336">
    <property type="entry name" value="DUF2949"/>
</dbReference>
<reference evidence="1" key="1">
    <citation type="submission" date="2014-11" db="EMBL/GenBank/DDBJ databases">
        <authorList>
            <person name="Malar M.C."/>
            <person name="Sen D."/>
            <person name="Tripathy S."/>
        </authorList>
    </citation>
    <scope>NUCLEOTIDE SEQUENCE</scope>
    <source>
        <strain evidence="1">BDU141951</strain>
    </source>
</reference>